<evidence type="ECO:0000313" key="2">
    <source>
        <dbReference type="Proteomes" id="UP000244900"/>
    </source>
</evidence>
<reference evidence="1 2" key="1">
    <citation type="submission" date="2018-05" db="EMBL/GenBank/DDBJ databases">
        <title>Complete genome sequence of sponge-derived Streptomyces sp. HNM0039.</title>
        <authorList>
            <person name="Huang X."/>
            <person name="Zhou S."/>
        </authorList>
    </citation>
    <scope>NUCLEOTIDE SEQUENCE [LARGE SCALE GENOMIC DNA]</scope>
    <source>
        <strain evidence="1 2">HNM0039</strain>
    </source>
</reference>
<dbReference type="RefSeq" id="WP_017949506.1">
    <property type="nucleotide sequence ID" value="NZ_CP029188.1"/>
</dbReference>
<dbReference type="EMBL" id="CP029188">
    <property type="protein sequence ID" value="AWI32768.1"/>
    <property type="molecule type" value="Genomic_DNA"/>
</dbReference>
<evidence type="ECO:0000313" key="1">
    <source>
        <dbReference type="EMBL" id="AWI32768.1"/>
    </source>
</evidence>
<organism evidence="1 2">
    <name type="scientific">Streptomyces tirandamycinicus</name>
    <dbReference type="NCBI Taxonomy" id="2174846"/>
    <lineage>
        <taxon>Bacteria</taxon>
        <taxon>Bacillati</taxon>
        <taxon>Actinomycetota</taxon>
        <taxon>Actinomycetes</taxon>
        <taxon>Kitasatosporales</taxon>
        <taxon>Streptomycetaceae</taxon>
        <taxon>Streptomyces</taxon>
    </lineage>
</organism>
<dbReference type="KEGG" id="stir:DDW44_31130"/>
<gene>
    <name evidence="1" type="ORF">DDW44_31130</name>
</gene>
<dbReference type="AlphaFoldDB" id="A0A2S1T2B1"/>
<name>A0A2S1T2B1_9ACTN</name>
<dbReference type="OrthoDB" id="4231541at2"/>
<proteinExistence type="predicted"/>
<keyword evidence="2" id="KW-1185">Reference proteome</keyword>
<dbReference type="Proteomes" id="UP000244900">
    <property type="component" value="Chromosome"/>
</dbReference>
<protein>
    <submittedName>
        <fullName evidence="1">Uncharacterized protein</fullName>
    </submittedName>
</protein>
<accession>A0A2S1T2B1</accession>
<sequence>MSAPSPEYHALTARLGPVWRDANIRSGPSLDSPVIRLVQPDASVSYESEGWSPGDEVVEDQHRDGVITSSVWFRLTAGGWSSAVNFEPVAVAGLLDRAVTVDARRPGRVVP</sequence>